<dbReference type="InParanoid" id="A0A0C2YXH3"/>
<proteinExistence type="predicted"/>
<accession>A0A0C2YXH3</accession>
<name>A0A0C2YXH3_9AGAM</name>
<reference evidence="1 2" key="1">
    <citation type="submission" date="2014-04" db="EMBL/GenBank/DDBJ databases">
        <authorList>
            <consortium name="DOE Joint Genome Institute"/>
            <person name="Kuo A."/>
            <person name="Kohler A."/>
            <person name="Nagy L.G."/>
            <person name="Floudas D."/>
            <person name="Copeland A."/>
            <person name="Barry K.W."/>
            <person name="Cichocki N."/>
            <person name="Veneault-Fourrey C."/>
            <person name="LaButti K."/>
            <person name="Lindquist E.A."/>
            <person name="Lipzen A."/>
            <person name="Lundell T."/>
            <person name="Morin E."/>
            <person name="Murat C."/>
            <person name="Sun H."/>
            <person name="Tunlid A."/>
            <person name="Henrissat B."/>
            <person name="Grigoriev I.V."/>
            <person name="Hibbett D.S."/>
            <person name="Martin F."/>
            <person name="Nordberg H.P."/>
            <person name="Cantor M.N."/>
            <person name="Hua S.X."/>
        </authorList>
    </citation>
    <scope>NUCLEOTIDE SEQUENCE [LARGE SCALE GENOMIC DNA]</scope>
    <source>
        <strain evidence="1 2">Foug A</strain>
    </source>
</reference>
<evidence type="ECO:0000313" key="2">
    <source>
        <dbReference type="Proteomes" id="UP000053989"/>
    </source>
</evidence>
<protein>
    <submittedName>
        <fullName evidence="1">Uncharacterized protein</fullName>
    </submittedName>
</protein>
<evidence type="ECO:0000313" key="1">
    <source>
        <dbReference type="EMBL" id="KIM54298.1"/>
    </source>
</evidence>
<dbReference type="AlphaFoldDB" id="A0A0C2YXH3"/>
<dbReference type="HOGENOM" id="CLU_2543921_0_0_1"/>
<keyword evidence="2" id="KW-1185">Reference proteome</keyword>
<gene>
    <name evidence="1" type="ORF">SCLCIDRAFT_31173</name>
</gene>
<dbReference type="Proteomes" id="UP000053989">
    <property type="component" value="Unassembled WGS sequence"/>
</dbReference>
<sequence>MAGPSNSGNQYEWDQWFAETIVSQDNTDVGYRWGPLPNDCNISHFIAAAASTIEDDDENTLVQEALPDLLFPEDAFVPSSSIT</sequence>
<organism evidence="1 2">
    <name type="scientific">Scleroderma citrinum Foug A</name>
    <dbReference type="NCBI Taxonomy" id="1036808"/>
    <lineage>
        <taxon>Eukaryota</taxon>
        <taxon>Fungi</taxon>
        <taxon>Dikarya</taxon>
        <taxon>Basidiomycota</taxon>
        <taxon>Agaricomycotina</taxon>
        <taxon>Agaricomycetes</taxon>
        <taxon>Agaricomycetidae</taxon>
        <taxon>Boletales</taxon>
        <taxon>Sclerodermatineae</taxon>
        <taxon>Sclerodermataceae</taxon>
        <taxon>Scleroderma</taxon>
    </lineage>
</organism>
<reference evidence="2" key="2">
    <citation type="submission" date="2015-01" db="EMBL/GenBank/DDBJ databases">
        <title>Evolutionary Origins and Diversification of the Mycorrhizal Mutualists.</title>
        <authorList>
            <consortium name="DOE Joint Genome Institute"/>
            <consortium name="Mycorrhizal Genomics Consortium"/>
            <person name="Kohler A."/>
            <person name="Kuo A."/>
            <person name="Nagy L.G."/>
            <person name="Floudas D."/>
            <person name="Copeland A."/>
            <person name="Barry K.W."/>
            <person name="Cichocki N."/>
            <person name="Veneault-Fourrey C."/>
            <person name="LaButti K."/>
            <person name="Lindquist E.A."/>
            <person name="Lipzen A."/>
            <person name="Lundell T."/>
            <person name="Morin E."/>
            <person name="Murat C."/>
            <person name="Riley R."/>
            <person name="Ohm R."/>
            <person name="Sun H."/>
            <person name="Tunlid A."/>
            <person name="Henrissat B."/>
            <person name="Grigoriev I.V."/>
            <person name="Hibbett D.S."/>
            <person name="Martin F."/>
        </authorList>
    </citation>
    <scope>NUCLEOTIDE SEQUENCE [LARGE SCALE GENOMIC DNA]</scope>
    <source>
        <strain evidence="2">Foug A</strain>
    </source>
</reference>
<dbReference type="EMBL" id="KN822157">
    <property type="protein sequence ID" value="KIM54298.1"/>
    <property type="molecule type" value="Genomic_DNA"/>
</dbReference>